<name>A0AAP0QP43_9ROSI</name>
<accession>A0AAP0QP43</accession>
<comment type="caution">
    <text evidence="1">The sequence shown here is derived from an EMBL/GenBank/DDBJ whole genome shotgun (WGS) entry which is preliminary data.</text>
</comment>
<dbReference type="Proteomes" id="UP001428341">
    <property type="component" value="Unassembled WGS sequence"/>
</dbReference>
<evidence type="ECO:0000313" key="1">
    <source>
        <dbReference type="EMBL" id="KAK9201784.1"/>
    </source>
</evidence>
<evidence type="ECO:0000313" key="2">
    <source>
        <dbReference type="Proteomes" id="UP001428341"/>
    </source>
</evidence>
<gene>
    <name evidence="1" type="ORF">WN944_016991</name>
</gene>
<dbReference type="AlphaFoldDB" id="A0AAP0QP43"/>
<protein>
    <submittedName>
        <fullName evidence="1">Uncharacterized protein</fullName>
    </submittedName>
</protein>
<keyword evidence="2" id="KW-1185">Reference proteome</keyword>
<proteinExistence type="predicted"/>
<organism evidence="1 2">
    <name type="scientific">Citrus x changshan-huyou</name>
    <dbReference type="NCBI Taxonomy" id="2935761"/>
    <lineage>
        <taxon>Eukaryota</taxon>
        <taxon>Viridiplantae</taxon>
        <taxon>Streptophyta</taxon>
        <taxon>Embryophyta</taxon>
        <taxon>Tracheophyta</taxon>
        <taxon>Spermatophyta</taxon>
        <taxon>Magnoliopsida</taxon>
        <taxon>eudicotyledons</taxon>
        <taxon>Gunneridae</taxon>
        <taxon>Pentapetalae</taxon>
        <taxon>rosids</taxon>
        <taxon>malvids</taxon>
        <taxon>Sapindales</taxon>
        <taxon>Rutaceae</taxon>
        <taxon>Aurantioideae</taxon>
        <taxon>Citrus</taxon>
    </lineage>
</organism>
<sequence>MDGGSYIDLIRRRRRGAAENGENGGGGNLMIRVARLDLRGSDMAGTTRWEGRKRSEETCPFYVEKAEKELKMNAPDLTFEKGRSSPLVGLSLVGVVIDGNQSEGYMLYETAEVMEIIVLQDQQWYILTVNRQ</sequence>
<reference evidence="1 2" key="1">
    <citation type="submission" date="2024-05" db="EMBL/GenBank/DDBJ databases">
        <title>Haplotype-resolved chromosome-level genome assembly of Huyou (Citrus changshanensis).</title>
        <authorList>
            <person name="Miao C."/>
            <person name="Chen W."/>
            <person name="Wu Y."/>
            <person name="Wang L."/>
            <person name="Zhao S."/>
            <person name="Grierson D."/>
            <person name="Xu C."/>
            <person name="Chen K."/>
        </authorList>
    </citation>
    <scope>NUCLEOTIDE SEQUENCE [LARGE SCALE GENOMIC DNA]</scope>
    <source>
        <strain evidence="1">01-14</strain>
        <tissue evidence="1">Leaf</tissue>
    </source>
</reference>
<dbReference type="EMBL" id="JBCGBO010000005">
    <property type="protein sequence ID" value="KAK9201784.1"/>
    <property type="molecule type" value="Genomic_DNA"/>
</dbReference>